<reference evidence="1 2" key="1">
    <citation type="submission" date="2020-06" db="EMBL/GenBank/DDBJ databases">
        <authorList>
            <person name="Li R."/>
            <person name="Bekaert M."/>
        </authorList>
    </citation>
    <scope>NUCLEOTIDE SEQUENCE [LARGE SCALE GENOMIC DNA]</scope>
    <source>
        <strain evidence="2">wild</strain>
    </source>
</reference>
<proteinExistence type="predicted"/>
<dbReference type="EMBL" id="CACVKT020001862">
    <property type="protein sequence ID" value="CAC5372657.1"/>
    <property type="molecule type" value="Genomic_DNA"/>
</dbReference>
<dbReference type="AlphaFoldDB" id="A0A6J8AVK5"/>
<keyword evidence="2" id="KW-1185">Reference proteome</keyword>
<sequence>MKSMAADIVAILHEDRLITCNLRGVVIDSLAIRTSIGENSRIARINDCKIAVTVPSNNLIQIVTMIAPTTKTDLRTPAGTIMTGGITCRMDILYVAFSDAIRLMDLSGQIQRVITIPSVKILHSVNNDKLLCVYSKCDSDKTMSCLDFTSDSLYHFEGFPFRPEDITTDDIDNIIFYDDGAIWQADSDGKNIKMMISDHNYNQCKRLTYNKDSKILLTNPNDYGGVTLYRKLE</sequence>
<organism evidence="1 2">
    <name type="scientific">Mytilus coruscus</name>
    <name type="common">Sea mussel</name>
    <dbReference type="NCBI Taxonomy" id="42192"/>
    <lineage>
        <taxon>Eukaryota</taxon>
        <taxon>Metazoa</taxon>
        <taxon>Spiralia</taxon>
        <taxon>Lophotrochozoa</taxon>
        <taxon>Mollusca</taxon>
        <taxon>Bivalvia</taxon>
        <taxon>Autobranchia</taxon>
        <taxon>Pteriomorphia</taxon>
        <taxon>Mytilida</taxon>
        <taxon>Mytiloidea</taxon>
        <taxon>Mytilidae</taxon>
        <taxon>Mytilinae</taxon>
        <taxon>Mytilus</taxon>
    </lineage>
</organism>
<gene>
    <name evidence="1" type="ORF">MCOR_10681</name>
</gene>
<evidence type="ECO:0000313" key="2">
    <source>
        <dbReference type="Proteomes" id="UP000507470"/>
    </source>
</evidence>
<dbReference type="Proteomes" id="UP000507470">
    <property type="component" value="Unassembled WGS sequence"/>
</dbReference>
<dbReference type="SUPFAM" id="SSF63829">
    <property type="entry name" value="Calcium-dependent phosphotriesterase"/>
    <property type="match status" value="1"/>
</dbReference>
<accession>A0A6J8AVK5</accession>
<protein>
    <submittedName>
        <fullName evidence="1">Uncharacterized protein</fullName>
    </submittedName>
</protein>
<name>A0A6J8AVK5_MYTCO</name>
<dbReference type="OrthoDB" id="6138364at2759"/>
<evidence type="ECO:0000313" key="1">
    <source>
        <dbReference type="EMBL" id="CAC5372657.1"/>
    </source>
</evidence>